<organism evidence="1 2">
    <name type="scientific">Phaseolus angularis</name>
    <name type="common">Azuki bean</name>
    <name type="synonym">Vigna angularis</name>
    <dbReference type="NCBI Taxonomy" id="3914"/>
    <lineage>
        <taxon>Eukaryota</taxon>
        <taxon>Viridiplantae</taxon>
        <taxon>Streptophyta</taxon>
        <taxon>Embryophyta</taxon>
        <taxon>Tracheophyta</taxon>
        <taxon>Spermatophyta</taxon>
        <taxon>Magnoliopsida</taxon>
        <taxon>eudicotyledons</taxon>
        <taxon>Gunneridae</taxon>
        <taxon>Pentapetalae</taxon>
        <taxon>rosids</taxon>
        <taxon>fabids</taxon>
        <taxon>Fabales</taxon>
        <taxon>Fabaceae</taxon>
        <taxon>Papilionoideae</taxon>
        <taxon>50 kb inversion clade</taxon>
        <taxon>NPAAA clade</taxon>
        <taxon>indigoferoid/millettioid clade</taxon>
        <taxon>Phaseoleae</taxon>
        <taxon>Vigna</taxon>
    </lineage>
</organism>
<dbReference type="AlphaFoldDB" id="A0A8T0KA98"/>
<sequence>MCDIRALTRVGSDAGARGMVQGGTDKERLLAASGGRGTWTNQTYTGMRGIWRLYRYGTIRLKDSLKGLIWLLISPKCIYFSVAWW</sequence>
<name>A0A8T0KA98_PHAAN</name>
<reference evidence="1 2" key="1">
    <citation type="submission" date="2020-05" db="EMBL/GenBank/DDBJ databases">
        <title>Vigna angularis (adzuki bean) Var. LongXiaoDou No. 4 denovo assembly.</title>
        <authorList>
            <person name="Xiang H."/>
        </authorList>
    </citation>
    <scope>NUCLEOTIDE SEQUENCE [LARGE SCALE GENOMIC DNA]</scope>
    <source>
        <tissue evidence="1">Leaf</tissue>
    </source>
</reference>
<accession>A0A8T0KA98</accession>
<protein>
    <submittedName>
        <fullName evidence="1">Uncharacterized protein</fullName>
    </submittedName>
</protein>
<gene>
    <name evidence="1" type="ORF">HKW66_Vig0062460</name>
</gene>
<evidence type="ECO:0000313" key="1">
    <source>
        <dbReference type="EMBL" id="KAG2396378.1"/>
    </source>
</evidence>
<comment type="caution">
    <text evidence="1">The sequence shown here is derived from an EMBL/GenBank/DDBJ whole genome shotgun (WGS) entry which is preliminary data.</text>
</comment>
<dbReference type="EMBL" id="JABFOF010000006">
    <property type="protein sequence ID" value="KAG2396378.1"/>
    <property type="molecule type" value="Genomic_DNA"/>
</dbReference>
<evidence type="ECO:0000313" key="2">
    <source>
        <dbReference type="Proteomes" id="UP000743370"/>
    </source>
</evidence>
<dbReference type="Proteomes" id="UP000743370">
    <property type="component" value="Unassembled WGS sequence"/>
</dbReference>
<proteinExistence type="predicted"/>